<dbReference type="PROSITE" id="PS51257">
    <property type="entry name" value="PROKAR_LIPOPROTEIN"/>
    <property type="match status" value="1"/>
</dbReference>
<reference evidence="6 7" key="1">
    <citation type="submission" date="2019-03" db="EMBL/GenBank/DDBJ databases">
        <title>Luteimonas zhaokaii sp.nov., isolated from the rectal contents of Plateau pika in Yushu, Qinghai Province, China.</title>
        <authorList>
            <person name="Zhang G."/>
        </authorList>
    </citation>
    <scope>NUCLEOTIDE SEQUENCE [LARGE SCALE GENOMIC DNA]</scope>
    <source>
        <strain evidence="6 7">THG-MD21</strain>
    </source>
</reference>
<dbReference type="InterPro" id="IPR013766">
    <property type="entry name" value="Thioredoxin_domain"/>
</dbReference>
<evidence type="ECO:0000313" key="7">
    <source>
        <dbReference type="Proteomes" id="UP000295543"/>
    </source>
</evidence>
<sequence length="266" mass="27587">MKIRHILLPLLASALLAACGQQPDTAATPAAAPEAPAQTAPAAPADTTTPAATEAAAPTADAPAEAAAPNTNPVVAPQGPAPVAGTDYVEIEGGQPFAATAGKVEVAEVFAYWCGHCAAFEPLVNAWKARLPGDVNFVALPAVFDPNDNFPRAFFASEAMGTLAKTHDATFNAIHIERKLRPNADAASIAAYYAGLGIDQARFTSTMQSFAVNANLGRARQFAVRSGVNATPTMVVNGKYRVIGGKSLEDILRITDHLVAMERAAQ</sequence>
<evidence type="ECO:0000256" key="2">
    <source>
        <dbReference type="ARBA" id="ARBA00023284"/>
    </source>
</evidence>
<name>A0A4V3ANE1_9GAMM</name>
<dbReference type="OrthoDB" id="9784896at2"/>
<dbReference type="InterPro" id="IPR012336">
    <property type="entry name" value="Thioredoxin-like_fold"/>
</dbReference>
<dbReference type="InterPro" id="IPR036249">
    <property type="entry name" value="Thioredoxin-like_sf"/>
</dbReference>
<evidence type="ECO:0000259" key="5">
    <source>
        <dbReference type="PROSITE" id="PS51352"/>
    </source>
</evidence>
<dbReference type="CDD" id="cd03019">
    <property type="entry name" value="DsbA_DsbA"/>
    <property type="match status" value="1"/>
</dbReference>
<proteinExistence type="predicted"/>
<gene>
    <name evidence="6" type="ORF">E2F49_10425</name>
</gene>
<dbReference type="InterPro" id="IPR050824">
    <property type="entry name" value="Thiol_disulfide_DsbA"/>
</dbReference>
<evidence type="ECO:0000256" key="3">
    <source>
        <dbReference type="SAM" id="MobiDB-lite"/>
    </source>
</evidence>
<accession>A0A4V3ANE1</accession>
<feature type="region of interest" description="Disordered" evidence="3">
    <location>
        <begin position="25"/>
        <end position="79"/>
    </location>
</feature>
<organism evidence="6 7">
    <name type="scientific">Luteimonas terrae</name>
    <dbReference type="NCBI Taxonomy" id="1530191"/>
    <lineage>
        <taxon>Bacteria</taxon>
        <taxon>Pseudomonadati</taxon>
        <taxon>Pseudomonadota</taxon>
        <taxon>Gammaproteobacteria</taxon>
        <taxon>Lysobacterales</taxon>
        <taxon>Lysobacteraceae</taxon>
        <taxon>Luteimonas</taxon>
    </lineage>
</organism>
<dbReference type="AlphaFoldDB" id="A0A4V3ANE1"/>
<feature type="chain" id="PRO_5020769214" evidence="4">
    <location>
        <begin position="18"/>
        <end position="266"/>
    </location>
</feature>
<feature type="domain" description="Thioredoxin" evidence="5">
    <location>
        <begin position="56"/>
        <end position="260"/>
    </location>
</feature>
<comment type="caution">
    <text evidence="6">The sequence shown here is derived from an EMBL/GenBank/DDBJ whole genome shotgun (WGS) entry which is preliminary data.</text>
</comment>
<feature type="signal peptide" evidence="4">
    <location>
        <begin position="1"/>
        <end position="17"/>
    </location>
</feature>
<dbReference type="InterPro" id="IPR017937">
    <property type="entry name" value="Thioredoxin_CS"/>
</dbReference>
<dbReference type="PANTHER" id="PTHR35891:SF2">
    <property type="entry name" value="THIOL:DISULFIDE INTERCHANGE PROTEIN DSBA"/>
    <property type="match status" value="1"/>
</dbReference>
<keyword evidence="7" id="KW-1185">Reference proteome</keyword>
<evidence type="ECO:0000313" key="6">
    <source>
        <dbReference type="EMBL" id="TDK30754.1"/>
    </source>
</evidence>
<dbReference type="PROSITE" id="PS00194">
    <property type="entry name" value="THIOREDOXIN_1"/>
    <property type="match status" value="1"/>
</dbReference>
<dbReference type="Pfam" id="PF13462">
    <property type="entry name" value="Thioredoxin_4"/>
    <property type="match status" value="1"/>
</dbReference>
<dbReference type="InterPro" id="IPR023205">
    <property type="entry name" value="DsbA/DsbL"/>
</dbReference>
<evidence type="ECO:0000256" key="4">
    <source>
        <dbReference type="SAM" id="SignalP"/>
    </source>
</evidence>
<dbReference type="Gene3D" id="3.40.30.10">
    <property type="entry name" value="Glutaredoxin"/>
    <property type="match status" value="1"/>
</dbReference>
<keyword evidence="2" id="KW-0676">Redox-active center</keyword>
<dbReference type="RefSeq" id="WP_133393823.1">
    <property type="nucleotide sequence ID" value="NZ_SMTG01000004.1"/>
</dbReference>
<dbReference type="SUPFAM" id="SSF52833">
    <property type="entry name" value="Thioredoxin-like"/>
    <property type="match status" value="1"/>
</dbReference>
<dbReference type="Proteomes" id="UP000295543">
    <property type="component" value="Unassembled WGS sequence"/>
</dbReference>
<protein>
    <submittedName>
        <fullName evidence="6">Thiol:disulfide interchange protein DsbA/DsbL</fullName>
    </submittedName>
</protein>
<keyword evidence="1 4" id="KW-0732">Signal</keyword>
<dbReference type="GO" id="GO:0015036">
    <property type="term" value="F:disulfide oxidoreductase activity"/>
    <property type="evidence" value="ECO:0007669"/>
    <property type="project" value="UniProtKB-ARBA"/>
</dbReference>
<dbReference type="PANTHER" id="PTHR35891">
    <property type="entry name" value="THIOL:DISULFIDE INTERCHANGE PROTEIN DSBA"/>
    <property type="match status" value="1"/>
</dbReference>
<dbReference type="EMBL" id="SMTG01000004">
    <property type="protein sequence ID" value="TDK30754.1"/>
    <property type="molecule type" value="Genomic_DNA"/>
</dbReference>
<dbReference type="PROSITE" id="PS51352">
    <property type="entry name" value="THIOREDOXIN_2"/>
    <property type="match status" value="1"/>
</dbReference>
<evidence type="ECO:0000256" key="1">
    <source>
        <dbReference type="ARBA" id="ARBA00022729"/>
    </source>
</evidence>